<evidence type="ECO:0000256" key="2">
    <source>
        <dbReference type="ARBA" id="ARBA00022679"/>
    </source>
</evidence>
<dbReference type="Gene3D" id="3.30.800.10">
    <property type="entry name" value="Phosphatidylinositol Phosphate Kinase II Beta"/>
    <property type="match status" value="1"/>
</dbReference>
<dbReference type="InterPro" id="IPR044769">
    <property type="entry name" value="PIKfyve_PIPKc"/>
</dbReference>
<dbReference type="GO" id="GO:0005524">
    <property type="term" value="F:ATP binding"/>
    <property type="evidence" value="ECO:0007669"/>
    <property type="project" value="UniProtKB-UniRule"/>
</dbReference>
<dbReference type="OrthoDB" id="158357at2759"/>
<dbReference type="Gene3D" id="3.50.7.10">
    <property type="entry name" value="GroEL"/>
    <property type="match status" value="1"/>
</dbReference>
<dbReference type="SUPFAM" id="SSF54849">
    <property type="entry name" value="GroEL-intermediate domain like"/>
    <property type="match status" value="1"/>
</dbReference>
<evidence type="ECO:0000256" key="1">
    <source>
        <dbReference type="ARBA" id="ARBA00012009"/>
    </source>
</evidence>
<evidence type="ECO:0000313" key="12">
    <source>
        <dbReference type="Proteomes" id="UP000015453"/>
    </source>
</evidence>
<evidence type="ECO:0000259" key="10">
    <source>
        <dbReference type="PROSITE" id="PS51455"/>
    </source>
</evidence>
<dbReference type="InterPro" id="IPR002423">
    <property type="entry name" value="Cpn60/GroEL/TCP-1"/>
</dbReference>
<dbReference type="InterPro" id="IPR027410">
    <property type="entry name" value="TCP-1-like_intermed_sf"/>
</dbReference>
<comment type="caution">
    <text evidence="11">The sequence shown here is derived from an EMBL/GenBank/DDBJ whole genome shotgun (WGS) entry which is preliminary data.</text>
</comment>
<organism evidence="11 12">
    <name type="scientific">Genlisea aurea</name>
    <dbReference type="NCBI Taxonomy" id="192259"/>
    <lineage>
        <taxon>Eukaryota</taxon>
        <taxon>Viridiplantae</taxon>
        <taxon>Streptophyta</taxon>
        <taxon>Embryophyta</taxon>
        <taxon>Tracheophyta</taxon>
        <taxon>Spermatophyta</taxon>
        <taxon>Magnoliopsida</taxon>
        <taxon>eudicotyledons</taxon>
        <taxon>Gunneridae</taxon>
        <taxon>Pentapetalae</taxon>
        <taxon>asterids</taxon>
        <taxon>lamiids</taxon>
        <taxon>Lamiales</taxon>
        <taxon>Lentibulariaceae</taxon>
        <taxon>Genlisea</taxon>
    </lineage>
</organism>
<evidence type="ECO:0000256" key="7">
    <source>
        <dbReference type="ARBA" id="ARBA00077223"/>
    </source>
</evidence>
<gene>
    <name evidence="11" type="ORF">M569_02422</name>
</gene>
<sequence>SEGTSLSGLSVKLCEHCFEDCESNKKCCSKVHPFESPRGNVEPPSPTFSGEVFGVHSPNSRIRGSSNRSSSGHPSPVSDHCSPLCSDDDEAEDSSSNFFGILSEYFHDASDLDSSIVSSRDVFYSFVSSVSSSSHTTSQHGLRPGGVEQYVELEKARNSSFSKENTNCVAAVSQQGSRNLTMPCNFEANGLIWFPPPPEDVNHEIENNLFTHEDDDEAGDSGETYLRSSADMDIVVPAKDLDSEGPLKSLILGHFRALVSQLLQGQGMLTTKDSVSDSWVEVITSLSWQAAKYIRPDTSRGGSMDPCDYVKVKTVASGRPSESKLVKGIVCTKNIKHKRMMSQYKNARMLVLGGALEFQRVNNQLASVQTLLKQENDHVKSIVSKIEAHRPNVLLVEKSVSSCALEHLLAKEISLVLNIKRPLLEKIAKCSGASVVPSTDQISMARLGHCELFHLEKVTEDHESVNQFNKKPSKTLMYFEGCPRRLGCTIVLRGSTREELKKVKHVVHYAVFAAHHLSLETSFLVDEGATLPDMDSTKSNLILENMPISLKPADPDPTSLYDGVKLPSFKSGDLLLESGLQDSLSELGNNNHDYFSVPDELECDTHSGYPGFQNHLSEEPLSQGDVQMSDIEVHSPVKIDEAEGSSGEHFLANDGNQSILVSFSSHCMVNGNVCERSRLLRVKFYGPSDKPLGRYLRDDLFDQTFLCKSCNEPAEAHVICYTHQHANLTIKVRHLPTVKLPGERDGKIWMWHRCLRCELVEGVPPATGRVVMSDSAWGLSFGKFLELSFYNHVTGNRLATCGHSLQRDCLRFYGFGSMVASFQYSYIDILSVHLPPSVLEFCRAGEQSWARKEALELLGKAEALFVEISNVLEEFKIRSLSATNGFSDSNELQKLFDELNDMLVKEKNYCRDLRQKCSKETAPSDVLEINRLRRCFAVVSQLWDRRLYLLEALLSGSKVPNDPDVFSKDYTFDVVMESVERPSSPSLLRVASAGSTLSDRIDSAWLGVDQTNGYLDDHPRNPSVRRLMGTTRVYSFDSVQRVQERTTWKGLNSVRSFPGDYRPVEKTDPFLQNGHQDGGFVAVHDDEPTSMISYALCSKDYEDWIFCKPSGGGLLSKLNSDLSSWSSFNSSVDSDHVNYRSFVASDDQGGSPHLQLSFSEDESAGKSKFSVTCYFGREFDALRRKCCPSEADFIRSLSRCRKWCAQGGKSNVYFAKSLDERFIIKQVTKTELDSFEEFGSSYFRYAAESLDSRSPTCLAKVLGMYHVKGGTGKEAKKMDVMVMENLFFKRNISKVYDLKGSARSRYIPDAKGTDDGNKVLLDMNLMETLGRNPIFVGSRAKRSLERAVWNDTAFLASVDVMDYSLLVGVDEERKELVMGIIDFMRQYTWDKHLETWVKASGILGGPKNASPTIISPKQYKKRFRKAMTSYFRTVPDQWSS</sequence>
<dbReference type="FunFam" id="3.50.7.10:FF:000007">
    <property type="entry name" value="1-phosphatidylinositol 3-phosphate 5-kinase isoform X1"/>
    <property type="match status" value="1"/>
</dbReference>
<dbReference type="SMART" id="SM00330">
    <property type="entry name" value="PIPKc"/>
    <property type="match status" value="1"/>
</dbReference>
<keyword evidence="5 8" id="KW-0067">ATP-binding</keyword>
<dbReference type="InterPro" id="IPR002498">
    <property type="entry name" value="PInositol-4-P-4/5-kinase_core"/>
</dbReference>
<name>S8CZ86_9LAMI</name>
<feature type="domain" description="PIPK" evidence="10">
    <location>
        <begin position="1106"/>
        <end position="1431"/>
    </location>
</feature>
<dbReference type="PANTHER" id="PTHR45748">
    <property type="entry name" value="1-PHOSPHATIDYLINOSITOL 3-PHOSPHATE 5-KINASE-RELATED"/>
    <property type="match status" value="1"/>
</dbReference>
<evidence type="ECO:0000256" key="9">
    <source>
        <dbReference type="SAM" id="MobiDB-lite"/>
    </source>
</evidence>
<keyword evidence="3 8" id="KW-0547">Nucleotide-binding</keyword>
<feature type="compositionally biased region" description="Low complexity" evidence="9">
    <location>
        <begin position="57"/>
        <end position="78"/>
    </location>
</feature>
<evidence type="ECO:0000256" key="5">
    <source>
        <dbReference type="ARBA" id="ARBA00022840"/>
    </source>
</evidence>
<dbReference type="Proteomes" id="UP000015453">
    <property type="component" value="Unassembled WGS sequence"/>
</dbReference>
<keyword evidence="4 8" id="KW-0418">Kinase</keyword>
<keyword evidence="12" id="KW-1185">Reference proteome</keyword>
<dbReference type="FunFam" id="3.30.810.10:FF:000001">
    <property type="entry name" value="1-phosphatidylinositol 3-phosphate 5-kinase FAB1"/>
    <property type="match status" value="1"/>
</dbReference>
<dbReference type="SUPFAM" id="SSF52029">
    <property type="entry name" value="GroEL apical domain-like"/>
    <property type="match status" value="1"/>
</dbReference>
<evidence type="ECO:0000256" key="3">
    <source>
        <dbReference type="ARBA" id="ARBA00022741"/>
    </source>
</evidence>
<reference evidence="11 12" key="1">
    <citation type="journal article" date="2013" name="BMC Genomics">
        <title>The miniature genome of a carnivorous plant Genlisea aurea contains a low number of genes and short non-coding sequences.</title>
        <authorList>
            <person name="Leushkin E.V."/>
            <person name="Sutormin R.A."/>
            <person name="Nabieva E.R."/>
            <person name="Penin A.A."/>
            <person name="Kondrashov A.S."/>
            <person name="Logacheva M.D."/>
        </authorList>
    </citation>
    <scope>NUCLEOTIDE SEQUENCE [LARGE SCALE GENOMIC DNA]</scope>
</reference>
<dbReference type="InterPro" id="IPR027483">
    <property type="entry name" value="PInositol-4-P-4/5-kinase_C_sf"/>
</dbReference>
<dbReference type="EMBL" id="AUSU01000876">
    <property type="protein sequence ID" value="EPS72335.1"/>
    <property type="molecule type" value="Genomic_DNA"/>
</dbReference>
<dbReference type="GO" id="GO:0000285">
    <property type="term" value="F:1-phosphatidylinositol-3-phosphate 5-kinase activity"/>
    <property type="evidence" value="ECO:0007669"/>
    <property type="project" value="UniProtKB-EC"/>
</dbReference>
<dbReference type="PANTHER" id="PTHR45748:SF14">
    <property type="entry name" value="1-PHOSPHATIDYLINOSITOL-3-PHOSPHATE 5-KINASE FAB1C-RELATED"/>
    <property type="match status" value="1"/>
</dbReference>
<dbReference type="Pfam" id="PF00118">
    <property type="entry name" value="Cpn60_TCP1"/>
    <property type="match status" value="1"/>
</dbReference>
<evidence type="ECO:0000256" key="6">
    <source>
        <dbReference type="ARBA" id="ARBA00023464"/>
    </source>
</evidence>
<dbReference type="Gene3D" id="3.30.810.10">
    <property type="entry name" value="2-Layer Sandwich"/>
    <property type="match status" value="1"/>
</dbReference>
<protein>
    <recommendedName>
        <fullName evidence="1">1-phosphatidylinositol-3-phosphate 5-kinase</fullName>
        <ecNumber evidence="1">2.7.1.150</ecNumber>
    </recommendedName>
    <alternativeName>
        <fullName evidence="7">Phosphatidylinositol 3-phosphate 5-kinase type III</fullName>
    </alternativeName>
</protein>
<dbReference type="GO" id="GO:0046854">
    <property type="term" value="P:phosphatidylinositol phosphate biosynthetic process"/>
    <property type="evidence" value="ECO:0007669"/>
    <property type="project" value="TreeGrafter"/>
</dbReference>
<dbReference type="CDD" id="cd03334">
    <property type="entry name" value="Fab1_TCP"/>
    <property type="match status" value="1"/>
</dbReference>
<dbReference type="Pfam" id="PF01504">
    <property type="entry name" value="PIP5K"/>
    <property type="match status" value="1"/>
</dbReference>
<evidence type="ECO:0000313" key="11">
    <source>
        <dbReference type="EMBL" id="EPS72335.1"/>
    </source>
</evidence>
<dbReference type="SUPFAM" id="SSF56104">
    <property type="entry name" value="SAICAR synthase-like"/>
    <property type="match status" value="1"/>
</dbReference>
<dbReference type="InterPro" id="IPR027409">
    <property type="entry name" value="GroEL-like_apical_dom_sf"/>
</dbReference>
<keyword evidence="2 8" id="KW-0808">Transferase</keyword>
<proteinExistence type="predicted"/>
<dbReference type="GO" id="GO:0010008">
    <property type="term" value="C:endosome membrane"/>
    <property type="evidence" value="ECO:0007669"/>
    <property type="project" value="TreeGrafter"/>
</dbReference>
<dbReference type="CDD" id="cd17300">
    <property type="entry name" value="PIPKc_PIKfyve"/>
    <property type="match status" value="1"/>
</dbReference>
<feature type="non-terminal residue" evidence="11">
    <location>
        <position position="1"/>
    </location>
</feature>
<evidence type="ECO:0000256" key="4">
    <source>
        <dbReference type="ARBA" id="ARBA00022777"/>
    </source>
</evidence>
<dbReference type="PROSITE" id="PS51455">
    <property type="entry name" value="PIPK"/>
    <property type="match status" value="1"/>
</dbReference>
<feature type="region of interest" description="Disordered" evidence="9">
    <location>
        <begin position="35"/>
        <end position="89"/>
    </location>
</feature>
<evidence type="ECO:0000256" key="8">
    <source>
        <dbReference type="PROSITE-ProRule" id="PRU00781"/>
    </source>
</evidence>
<dbReference type="EC" id="2.7.1.150" evidence="1"/>
<dbReference type="InterPro" id="IPR027484">
    <property type="entry name" value="PInositol-4-P-5-kinase_N"/>
</dbReference>
<accession>S8CZ86</accession>
<comment type="subunit">
    <text evidence="6">Component of the PI(3,5)P2 regulatory complex at least composed of ATG18, SAC/FIG4, FAB1 and VAC14.</text>
</comment>